<comment type="similarity">
    <text evidence="3">Belongs to the UPF0292 family.</text>
</comment>
<evidence type="ECO:0000313" key="7">
    <source>
        <dbReference type="Proteomes" id="UP000070587"/>
    </source>
</evidence>
<sequence length="131" mass="15451">MYPENYEKFEKIIERLREFTGLIIVEGRRDEESLRKLGVRTEILRLSRSPLADIALIASEYEEVMILTDLDETGERLAKRLYELLEGLTKVDIETRRELKFIAMKDIKGIEDLYSLWEGLSLRFWPPEEGV</sequence>
<dbReference type="AlphaFoldDB" id="A0A127BCE9"/>
<dbReference type="EMBL" id="JARRIG010000001">
    <property type="protein sequence ID" value="MFA4803626.1"/>
    <property type="molecule type" value="Genomic_DNA"/>
</dbReference>
<evidence type="ECO:0000256" key="3">
    <source>
        <dbReference type="HAMAP-Rule" id="MF_01095"/>
    </source>
</evidence>
<dbReference type="HAMAP" id="MF_01095">
    <property type="entry name" value="UPF0292"/>
    <property type="match status" value="1"/>
</dbReference>
<dbReference type="GeneID" id="28491831"/>
<dbReference type="CDD" id="cd01027">
    <property type="entry name" value="TOPRIM_RNase_M5_like"/>
    <property type="match status" value="1"/>
</dbReference>
<dbReference type="GO" id="GO:0046872">
    <property type="term" value="F:metal ion binding"/>
    <property type="evidence" value="ECO:0007669"/>
    <property type="project" value="UniProtKB-KW"/>
</dbReference>
<proteinExistence type="inferred from homology"/>
<keyword evidence="1" id="KW-0479">Metal-binding</keyword>
<dbReference type="Gene3D" id="3.40.1360.10">
    <property type="match status" value="1"/>
</dbReference>
<dbReference type="PROSITE" id="PS50880">
    <property type="entry name" value="TOPRIM"/>
    <property type="match status" value="1"/>
</dbReference>
<evidence type="ECO:0000313" key="6">
    <source>
        <dbReference type="EMBL" id="MFA4803626.1"/>
    </source>
</evidence>
<dbReference type="PATRIC" id="fig|1609559.3.peg.1733"/>
<keyword evidence="2" id="KW-0460">Magnesium</keyword>
<dbReference type="NCBIfam" id="NF003090">
    <property type="entry name" value="PRK04017.1-1"/>
    <property type="match status" value="1"/>
</dbReference>
<reference evidence="5 7" key="2">
    <citation type="journal article" date="2016" name="Int. J. Syst. Evol. Microbiol.">
        <title>Pyrococcus kukulkanii sp. nov., a hyperthermophilic, piezophilic archaeon isolated from a deep-sea hydrothermal vent.</title>
        <authorList>
            <person name="Callac N."/>
            <person name="Oger P."/>
            <person name="Lesongeur F."/>
            <person name="Rattray J.E."/>
            <person name="Vannier P."/>
            <person name="Michoud G."/>
            <person name="Beauverger M."/>
            <person name="Gayet N."/>
            <person name="Rouxel O."/>
            <person name="Jebbar M."/>
            <person name="Godfroy A."/>
        </authorList>
    </citation>
    <scope>NUCLEOTIDE SEQUENCE [LARGE SCALE GENOMIC DNA]</scope>
    <source>
        <strain evidence="5 7">NCB100</strain>
    </source>
</reference>
<gene>
    <name evidence="6" type="ORF">P8X34_02515</name>
    <name evidence="5" type="ORF">TQ32_08295</name>
</gene>
<dbReference type="EMBL" id="CP010835">
    <property type="protein sequence ID" value="AMM54479.1"/>
    <property type="molecule type" value="Genomic_DNA"/>
</dbReference>
<dbReference type="PANTHER" id="PTHR39964:SF2">
    <property type="entry name" value="UPF0292 PROTEIN MJ1624"/>
    <property type="match status" value="1"/>
</dbReference>
<dbReference type="PANTHER" id="PTHR39964">
    <property type="entry name" value="UPF0292 PROTEIN TK1411"/>
    <property type="match status" value="1"/>
</dbReference>
<keyword evidence="8" id="KW-1185">Reference proteome</keyword>
<dbReference type="Pfam" id="PF01751">
    <property type="entry name" value="Toprim"/>
    <property type="match status" value="1"/>
</dbReference>
<dbReference type="KEGG" id="pyc:TQ32_08295"/>
<dbReference type="SMART" id="SM00493">
    <property type="entry name" value="TOPRIM"/>
    <property type="match status" value="1"/>
</dbReference>
<organism evidence="5 7">
    <name type="scientific">Pyrococcus kukulkanii</name>
    <dbReference type="NCBI Taxonomy" id="1609559"/>
    <lineage>
        <taxon>Archaea</taxon>
        <taxon>Methanobacteriati</taxon>
        <taxon>Methanobacteriota</taxon>
        <taxon>Thermococci</taxon>
        <taxon>Thermococcales</taxon>
        <taxon>Thermococcaceae</taxon>
        <taxon>Pyrococcus</taxon>
    </lineage>
</organism>
<evidence type="ECO:0000256" key="2">
    <source>
        <dbReference type="ARBA" id="ARBA00022842"/>
    </source>
</evidence>
<evidence type="ECO:0000256" key="1">
    <source>
        <dbReference type="ARBA" id="ARBA00022723"/>
    </source>
</evidence>
<dbReference type="InterPro" id="IPR022972">
    <property type="entry name" value="UPF0292"/>
</dbReference>
<accession>A0A127BCE9</accession>
<dbReference type="Proteomes" id="UP000070587">
    <property type="component" value="Chromosome"/>
</dbReference>
<reference evidence="7" key="1">
    <citation type="submission" date="2015-02" db="EMBL/GenBank/DDBJ databases">
        <title>Pyrococcus kukulkanii sp. nov., a novel hyperthermophilic archaeon isolated from a deep-sea hydrothermal vent at the Guaymas Basin.</title>
        <authorList>
            <person name="Oger P.M."/>
            <person name="Callac N."/>
            <person name="Jebbar M."/>
            <person name="Godfroy A."/>
        </authorList>
    </citation>
    <scope>NUCLEOTIDE SEQUENCE [LARGE SCALE GENOMIC DNA]</scope>
    <source>
        <strain evidence="7">NCB100</strain>
    </source>
</reference>
<dbReference type="InterPro" id="IPR006171">
    <property type="entry name" value="TOPRIM_dom"/>
</dbReference>
<name>A0A127BCE9_9EURY</name>
<evidence type="ECO:0000313" key="5">
    <source>
        <dbReference type="EMBL" id="AMM54479.1"/>
    </source>
</evidence>
<dbReference type="RefSeq" id="WP_068323385.1">
    <property type="nucleotide sequence ID" value="NZ_CP010835.1"/>
</dbReference>
<reference evidence="6 8" key="3">
    <citation type="submission" date="2023-03" db="EMBL/GenBank/DDBJ databases">
        <title>Speciation in Pyrococcus: adaptation to high temperature as a mechanism.</title>
        <authorList>
            <person name="Gu J."/>
        </authorList>
    </citation>
    <scope>NUCLEOTIDE SEQUENCE [LARGE SCALE GENOMIC DNA]</scope>
    <source>
        <strain evidence="6 8">LMOA34</strain>
    </source>
</reference>
<protein>
    <recommendedName>
        <fullName evidence="3">UPF0292 protein P8X34_02515</fullName>
    </recommendedName>
</protein>
<dbReference type="Proteomes" id="UP001571980">
    <property type="component" value="Unassembled WGS sequence"/>
</dbReference>
<dbReference type="SUPFAM" id="SSF110455">
    <property type="entry name" value="Toprim domain"/>
    <property type="match status" value="1"/>
</dbReference>
<evidence type="ECO:0000313" key="8">
    <source>
        <dbReference type="Proteomes" id="UP001571980"/>
    </source>
</evidence>
<dbReference type="STRING" id="1609559.TQ32_08295"/>
<dbReference type="OrthoDB" id="56459at2157"/>
<evidence type="ECO:0000259" key="4">
    <source>
        <dbReference type="PROSITE" id="PS50880"/>
    </source>
</evidence>
<feature type="domain" description="Toprim" evidence="4">
    <location>
        <begin position="20"/>
        <end position="103"/>
    </location>
</feature>
<dbReference type="InterPro" id="IPR034141">
    <property type="entry name" value="TOPRIM_RNase_M5-like"/>
</dbReference>